<gene>
    <name evidence="6" type="primary">gnl_3</name>
    <name evidence="6" type="ORF">Pan14r_26740</name>
</gene>
<evidence type="ECO:0000313" key="6">
    <source>
        <dbReference type="EMBL" id="TWT70368.1"/>
    </source>
</evidence>
<protein>
    <submittedName>
        <fullName evidence="6">Gluconolactonase</fullName>
        <ecNumber evidence="6">3.1.1.17</ecNumber>
    </submittedName>
</protein>
<dbReference type="Proteomes" id="UP000317238">
    <property type="component" value="Unassembled WGS sequence"/>
</dbReference>
<comment type="similarity">
    <text evidence="1">Belongs to the sulfatase family.</text>
</comment>
<dbReference type="InterPro" id="IPR011042">
    <property type="entry name" value="6-blade_b-propeller_TolB-like"/>
</dbReference>
<evidence type="ECO:0000259" key="4">
    <source>
        <dbReference type="Pfam" id="PF00884"/>
    </source>
</evidence>
<dbReference type="Pfam" id="PF00884">
    <property type="entry name" value="Sulfatase"/>
    <property type="match status" value="1"/>
</dbReference>
<dbReference type="SUPFAM" id="SSF53649">
    <property type="entry name" value="Alkaline phosphatase-like"/>
    <property type="match status" value="1"/>
</dbReference>
<dbReference type="InterPro" id="IPR050738">
    <property type="entry name" value="Sulfatase"/>
</dbReference>
<evidence type="ECO:0000256" key="2">
    <source>
        <dbReference type="ARBA" id="ARBA00022801"/>
    </source>
</evidence>
<dbReference type="EMBL" id="SJPL01000001">
    <property type="protein sequence ID" value="TWT70368.1"/>
    <property type="molecule type" value="Genomic_DNA"/>
</dbReference>
<evidence type="ECO:0000256" key="1">
    <source>
        <dbReference type="ARBA" id="ARBA00008779"/>
    </source>
</evidence>
<name>A0A5C5Y618_9PLAN</name>
<evidence type="ECO:0000313" key="7">
    <source>
        <dbReference type="Proteomes" id="UP000317238"/>
    </source>
</evidence>
<dbReference type="PANTHER" id="PTHR42693:SF53">
    <property type="entry name" value="ENDO-4-O-SULFATASE"/>
    <property type="match status" value="1"/>
</dbReference>
<dbReference type="InterPro" id="IPR000917">
    <property type="entry name" value="Sulfatase_N"/>
</dbReference>
<dbReference type="SUPFAM" id="SSF63829">
    <property type="entry name" value="Calcium-dependent phosphotriesterase"/>
    <property type="match status" value="1"/>
</dbReference>
<evidence type="ECO:0000256" key="3">
    <source>
        <dbReference type="SAM" id="SignalP"/>
    </source>
</evidence>
<organism evidence="6 7">
    <name type="scientific">Crateriforma conspicua</name>
    <dbReference type="NCBI Taxonomy" id="2527996"/>
    <lineage>
        <taxon>Bacteria</taxon>
        <taxon>Pseudomonadati</taxon>
        <taxon>Planctomycetota</taxon>
        <taxon>Planctomycetia</taxon>
        <taxon>Planctomycetales</taxon>
        <taxon>Planctomycetaceae</taxon>
        <taxon>Crateriforma</taxon>
    </lineage>
</organism>
<feature type="signal peptide" evidence="3">
    <location>
        <begin position="1"/>
        <end position="34"/>
    </location>
</feature>
<dbReference type="EC" id="3.1.1.17" evidence="6"/>
<accession>A0A5C5Y618</accession>
<keyword evidence="2 6" id="KW-0378">Hydrolase</keyword>
<dbReference type="PANTHER" id="PTHR42693">
    <property type="entry name" value="ARYLSULFATASE FAMILY MEMBER"/>
    <property type="match status" value="1"/>
</dbReference>
<dbReference type="InterPro" id="IPR013658">
    <property type="entry name" value="SGL"/>
</dbReference>
<dbReference type="GO" id="GO:0004065">
    <property type="term" value="F:arylsulfatase activity"/>
    <property type="evidence" value="ECO:0007669"/>
    <property type="project" value="TreeGrafter"/>
</dbReference>
<dbReference type="GO" id="GO:0004341">
    <property type="term" value="F:gluconolactonase activity"/>
    <property type="evidence" value="ECO:0007669"/>
    <property type="project" value="UniProtKB-EC"/>
</dbReference>
<dbReference type="InterPro" id="IPR017850">
    <property type="entry name" value="Alkaline_phosphatase_core_sf"/>
</dbReference>
<proteinExistence type="inferred from homology"/>
<feature type="domain" description="SMP-30/Gluconolactonase/LRE-like region" evidence="5">
    <location>
        <begin position="490"/>
        <end position="740"/>
    </location>
</feature>
<keyword evidence="3" id="KW-0732">Signal</keyword>
<dbReference type="AlphaFoldDB" id="A0A5C5Y618"/>
<keyword evidence="7" id="KW-1185">Reference proteome</keyword>
<feature type="domain" description="Sulfatase N-terminal" evidence="4">
    <location>
        <begin position="40"/>
        <end position="355"/>
    </location>
</feature>
<feature type="chain" id="PRO_5022866420" evidence="3">
    <location>
        <begin position="35"/>
        <end position="765"/>
    </location>
</feature>
<dbReference type="CDD" id="cd16151">
    <property type="entry name" value="sulfatase_like"/>
    <property type="match status" value="1"/>
</dbReference>
<dbReference type="Gene3D" id="2.120.10.30">
    <property type="entry name" value="TolB, C-terminal domain"/>
    <property type="match status" value="1"/>
</dbReference>
<dbReference type="Gene3D" id="3.40.720.10">
    <property type="entry name" value="Alkaline Phosphatase, subunit A"/>
    <property type="match status" value="1"/>
</dbReference>
<comment type="caution">
    <text evidence="6">The sequence shown here is derived from an EMBL/GenBank/DDBJ whole genome shotgun (WGS) entry which is preliminary data.</text>
</comment>
<reference evidence="6 7" key="1">
    <citation type="submission" date="2019-02" db="EMBL/GenBank/DDBJ databases">
        <title>Deep-cultivation of Planctomycetes and their phenomic and genomic characterization uncovers novel biology.</title>
        <authorList>
            <person name="Wiegand S."/>
            <person name="Jogler M."/>
            <person name="Boedeker C."/>
            <person name="Pinto D."/>
            <person name="Vollmers J."/>
            <person name="Rivas-Marin E."/>
            <person name="Kohn T."/>
            <person name="Peeters S.H."/>
            <person name="Heuer A."/>
            <person name="Rast P."/>
            <person name="Oberbeckmann S."/>
            <person name="Bunk B."/>
            <person name="Jeske O."/>
            <person name="Meyerdierks A."/>
            <person name="Storesund J.E."/>
            <person name="Kallscheuer N."/>
            <person name="Luecker S."/>
            <person name="Lage O.M."/>
            <person name="Pohl T."/>
            <person name="Merkel B.J."/>
            <person name="Hornburger P."/>
            <person name="Mueller R.-W."/>
            <person name="Bruemmer F."/>
            <person name="Labrenz M."/>
            <person name="Spormann A.M."/>
            <person name="Op Den Camp H."/>
            <person name="Overmann J."/>
            <person name="Amann R."/>
            <person name="Jetten M.S.M."/>
            <person name="Mascher T."/>
            <person name="Medema M.H."/>
            <person name="Devos D.P."/>
            <person name="Kaster A.-K."/>
            <person name="Ovreas L."/>
            <person name="Rohde M."/>
            <person name="Galperin M.Y."/>
            <person name="Jogler C."/>
        </authorList>
    </citation>
    <scope>NUCLEOTIDE SEQUENCE [LARGE SCALE GENOMIC DNA]</scope>
    <source>
        <strain evidence="6 7">Pan14r</strain>
    </source>
</reference>
<sequence precursor="true">MKVSVLRRCIPNGLFFAGLRGLAVLLLFALTADAAGPARPNIVLIMADDLGVECLGSYGGTSYTTPNLDELAGQGIRFSNAHAQPLCTNTRVQLMTGLYNNRNWQAFGILDRNSQTIGHYMSDAGYQTCIAGKWQLYSYDPPDYPGAAMRRGTGMRGQDAGFDEYSLWHNGHTEDKGSRYADPAIEQNGAMRTDTAGQYGPDLWVDYICDFIDRKQSDDQPFFVYYPMALPHGPMTPTPISKDWQDPSKRHDDSTDYFADMVQYTDRCVGRVVDKIDQLGLAEQTLIIFYSDNGTHQSITSNTDNGPIRGGKGLTTDAGTHVPLIVRWSGVIQPGEKPHLVDSTDFLPTVLDAAGKSESLKRTDGVSFLPVLMGDDTARRDWIFCHYDPRPGWDKDQFSHSRFARDHRYKLYGDGQFFDVQQDPLEQSPIHLGTEDDERVATRLRLQSVLDQMPNPEPMPRDPLAFSASHQEAFFGESPSMELLWGEGKFTEGPTVTPDGDILFSDVRAGRVMHWNHQTGQTSILIDDLPGVNGLASIDSSHFYACQGSGRRALLKVSFDGKVDVIADRFEGKRFNSPNDVVIASDGALYFTDPRYGDQSDRELDHEGVYRIEDGKVTLATDHDQRPNGLAFSNDENRLFVADNNNDYGGARTLLSFDLQSDGSLANRKVVYDFGMGRRGIDGMCVDQFDNVYATAGKGDDAGVYVFGPDGQQLAVLPVPDVPTNCCLMSVDDQTFLLVTCQTARGTCGLFRAAVTPVDVQADSN</sequence>
<dbReference type="Pfam" id="PF08450">
    <property type="entry name" value="SGL"/>
    <property type="match status" value="1"/>
</dbReference>
<dbReference type="RefSeq" id="WP_146439297.1">
    <property type="nucleotide sequence ID" value="NZ_SJPL01000001.1"/>
</dbReference>
<evidence type="ECO:0000259" key="5">
    <source>
        <dbReference type="Pfam" id="PF08450"/>
    </source>
</evidence>
<dbReference type="OrthoDB" id="272794at2"/>